<gene>
    <name evidence="7" type="ORF">CLIB1423_04S04588</name>
</gene>
<feature type="region of interest" description="Disordered" evidence="5">
    <location>
        <begin position="92"/>
        <end position="112"/>
    </location>
</feature>
<dbReference type="InterPro" id="IPR021858">
    <property type="entry name" value="Fun_TF"/>
</dbReference>
<feature type="region of interest" description="Disordered" evidence="5">
    <location>
        <begin position="454"/>
        <end position="476"/>
    </location>
</feature>
<dbReference type="Pfam" id="PF00172">
    <property type="entry name" value="Zn_clus"/>
    <property type="match status" value="1"/>
</dbReference>
<dbReference type="Pfam" id="PF11951">
    <property type="entry name" value="Fungal_trans_2"/>
    <property type="match status" value="1"/>
</dbReference>
<dbReference type="GO" id="GO:0000981">
    <property type="term" value="F:DNA-binding transcription factor activity, RNA polymerase II-specific"/>
    <property type="evidence" value="ECO:0007669"/>
    <property type="project" value="InterPro"/>
</dbReference>
<dbReference type="EMBL" id="CAKXYY010000004">
    <property type="protein sequence ID" value="CAH2351727.1"/>
    <property type="molecule type" value="Genomic_DNA"/>
</dbReference>
<dbReference type="GO" id="GO:0008270">
    <property type="term" value="F:zinc ion binding"/>
    <property type="evidence" value="ECO:0007669"/>
    <property type="project" value="InterPro"/>
</dbReference>
<feature type="compositionally biased region" description="Acidic residues" evidence="5">
    <location>
        <begin position="101"/>
        <end position="111"/>
    </location>
</feature>
<dbReference type="PROSITE" id="PS50048">
    <property type="entry name" value="ZN2_CY6_FUNGAL_2"/>
    <property type="match status" value="1"/>
</dbReference>
<protein>
    <submittedName>
        <fullName evidence="7">Arginine metabolism regulation protein II</fullName>
    </submittedName>
</protein>
<feature type="region of interest" description="Disordered" evidence="5">
    <location>
        <begin position="339"/>
        <end position="418"/>
    </location>
</feature>
<dbReference type="InterPro" id="IPR050675">
    <property type="entry name" value="OAF3"/>
</dbReference>
<keyword evidence="8" id="KW-1185">Reference proteome</keyword>
<dbReference type="PANTHER" id="PTHR31069">
    <property type="entry name" value="OLEATE-ACTIVATED TRANSCRIPTION FACTOR 1-RELATED"/>
    <property type="match status" value="1"/>
</dbReference>
<keyword evidence="2" id="KW-0238">DNA-binding</keyword>
<evidence type="ECO:0000256" key="5">
    <source>
        <dbReference type="SAM" id="MobiDB-lite"/>
    </source>
</evidence>
<dbReference type="InterPro" id="IPR001138">
    <property type="entry name" value="Zn2Cys6_DnaBD"/>
</dbReference>
<keyword evidence="3" id="KW-0804">Transcription</keyword>
<evidence type="ECO:0000256" key="3">
    <source>
        <dbReference type="ARBA" id="ARBA00023163"/>
    </source>
</evidence>
<evidence type="ECO:0000259" key="6">
    <source>
        <dbReference type="PROSITE" id="PS50048"/>
    </source>
</evidence>
<evidence type="ECO:0000313" key="7">
    <source>
        <dbReference type="EMBL" id="CAH2351727.1"/>
    </source>
</evidence>
<dbReference type="Proteomes" id="UP000837801">
    <property type="component" value="Unassembled WGS sequence"/>
</dbReference>
<keyword evidence="4" id="KW-0539">Nucleus</keyword>
<dbReference type="CDD" id="cd00067">
    <property type="entry name" value="GAL4"/>
    <property type="match status" value="1"/>
</dbReference>
<evidence type="ECO:0000256" key="1">
    <source>
        <dbReference type="ARBA" id="ARBA00023015"/>
    </source>
</evidence>
<evidence type="ECO:0000256" key="2">
    <source>
        <dbReference type="ARBA" id="ARBA00023125"/>
    </source>
</evidence>
<dbReference type="SUPFAM" id="SSF57701">
    <property type="entry name" value="Zn2/Cys6 DNA-binding domain"/>
    <property type="match status" value="1"/>
</dbReference>
<feature type="compositionally biased region" description="Polar residues" evidence="5">
    <location>
        <begin position="13"/>
        <end position="22"/>
    </location>
</feature>
<feature type="compositionally biased region" description="Low complexity" evidence="5">
    <location>
        <begin position="510"/>
        <end position="520"/>
    </location>
</feature>
<dbReference type="InterPro" id="IPR036864">
    <property type="entry name" value="Zn2-C6_fun-type_DNA-bd_sf"/>
</dbReference>
<evidence type="ECO:0000313" key="8">
    <source>
        <dbReference type="Proteomes" id="UP000837801"/>
    </source>
</evidence>
<feature type="region of interest" description="Disordered" evidence="5">
    <location>
        <begin position="195"/>
        <end position="239"/>
    </location>
</feature>
<dbReference type="OrthoDB" id="3477330at2759"/>
<dbReference type="PANTHER" id="PTHR31069:SF32">
    <property type="entry name" value="ARGININE METABOLISM REGULATION PROTEIN II"/>
    <property type="match status" value="1"/>
</dbReference>
<comment type="caution">
    <text evidence="7">The sequence shown here is derived from an EMBL/GenBank/DDBJ whole genome shotgun (WGS) entry which is preliminary data.</text>
</comment>
<feature type="region of interest" description="Disordered" evidence="5">
    <location>
        <begin position="1"/>
        <end position="29"/>
    </location>
</feature>
<feature type="compositionally biased region" description="Polar residues" evidence="5">
    <location>
        <begin position="339"/>
        <end position="348"/>
    </location>
</feature>
<feature type="region of interest" description="Disordered" evidence="5">
    <location>
        <begin position="502"/>
        <end position="521"/>
    </location>
</feature>
<feature type="compositionally biased region" description="Low complexity" evidence="5">
    <location>
        <begin position="201"/>
        <end position="210"/>
    </location>
</feature>
<sequence length="1005" mass="113208">MAETPDLEDETKSIAQASTHSNGDGGRSKIKRSKTFTGCYTCRARKIRCDLGKPECQKCIKSQIPCGGYDIYLRWSSPIQFNPKTGNALAPSGVFQRTQDNDDDSINEEGGDGASAYVSHFSRRSVGFVDWENHKPYRYYQDMDTDLAILHNSQSDPLISKNKTKMLGPFGVFQGSVPNSSPVLSKSVSVASTNGNELRRAMSSRSAASSVKDGGKDTKVTAEAGPSTHSSSGSPLKKKKLNTNLTSDAIPTTGNGGLSPNTEQVPAMGAQDLWLSNELRDDAMLTAAALNGDVHFLDLMSTISTPNSNIFTPVNFNNYNYNTNQNDFLNLVFHRNSNHQGQQHSNANGVPLDLPVGDHHTSMSQQQEQLQVREQSQQNDIQPQQQLHQNQQQRHQHQQQHQQSIQHQQSRQSQNHQHVSLTNDAQYSNYNDYYYNNPYKQNENLEIHLDASSKHNTSNENEPNTDIVEGESSNATTMPTSIMCTVQSLLEPKLGYDLTIPPNSPEENKTNNSNTTTIIPPGLPSTALQVQPLTRYLLNYYVTTVADLMTVIPLTENPWKSIYFPRALMAIGELSALGHTSDAKNALLNALLAVSAFNLQSKFPKNSSPMKYYLNLGIRLRNQASVFVKKLLNSNNDGSIENCVRNEKYKDVLCAVMSMISVDLVWGTMQDTNYYINWCGKVISQKMINKKKLSTKARILHRIFSSLKLIQDSTCLDLENIKRDLEMEYDVNGDKFGKKGGKSSLSDKNDWKDEKNKIDYLVSSGNRTMTPTSTTTGPASIKLRKASPSFLNKKLINTKKNDENFATDALYGLPNSLIMLFSETVRLLRSKIYQSHQGNSMETFKEEVDVVLKNLENWKLDWVLYEGDMKFFSPMHEATYHHIMSFYHALNIYFNKLILEKPGSELQQGVEKTLEHLNAIQILISKDEAVIIPLFWQGFIAGCEAISQELQMGYKKWGADISQYLGSYWGARQIMLEVWRRKRMNEEKDDWVSVIQDWEMNLMLN</sequence>
<dbReference type="Gene3D" id="4.10.240.10">
    <property type="entry name" value="Zn(2)-C6 fungal-type DNA-binding domain"/>
    <property type="match status" value="1"/>
</dbReference>
<dbReference type="SMART" id="SM00066">
    <property type="entry name" value="GAL4"/>
    <property type="match status" value="1"/>
</dbReference>
<name>A0A9P0VX76_9ASCO</name>
<organism evidence="7 8">
    <name type="scientific">[Candida] railenensis</name>
    <dbReference type="NCBI Taxonomy" id="45579"/>
    <lineage>
        <taxon>Eukaryota</taxon>
        <taxon>Fungi</taxon>
        <taxon>Dikarya</taxon>
        <taxon>Ascomycota</taxon>
        <taxon>Saccharomycotina</taxon>
        <taxon>Pichiomycetes</taxon>
        <taxon>Debaryomycetaceae</taxon>
        <taxon>Kurtzmaniella</taxon>
    </lineage>
</organism>
<keyword evidence="1" id="KW-0805">Transcription regulation</keyword>
<dbReference type="GO" id="GO:0003677">
    <property type="term" value="F:DNA binding"/>
    <property type="evidence" value="ECO:0007669"/>
    <property type="project" value="UniProtKB-KW"/>
</dbReference>
<evidence type="ECO:0000256" key="4">
    <source>
        <dbReference type="ARBA" id="ARBA00023242"/>
    </source>
</evidence>
<proteinExistence type="predicted"/>
<feature type="compositionally biased region" description="Polar residues" evidence="5">
    <location>
        <begin position="454"/>
        <end position="464"/>
    </location>
</feature>
<accession>A0A9P0VX76</accession>
<feature type="compositionally biased region" description="Low complexity" evidence="5">
    <location>
        <begin position="364"/>
        <end position="418"/>
    </location>
</feature>
<reference evidence="7" key="1">
    <citation type="submission" date="2022-03" db="EMBL/GenBank/DDBJ databases">
        <authorList>
            <person name="Legras J.-L."/>
            <person name="Devillers H."/>
            <person name="Grondin C."/>
        </authorList>
    </citation>
    <scope>NUCLEOTIDE SEQUENCE</scope>
    <source>
        <strain evidence="7">CLIB 1423</strain>
    </source>
</reference>
<dbReference type="AlphaFoldDB" id="A0A9P0VX76"/>
<feature type="domain" description="Zn(2)-C6 fungal-type" evidence="6">
    <location>
        <begin position="38"/>
        <end position="66"/>
    </location>
</feature>
<dbReference type="PROSITE" id="PS00463">
    <property type="entry name" value="ZN2_CY6_FUNGAL_1"/>
    <property type="match status" value="1"/>
</dbReference>